<dbReference type="Gene3D" id="3.40.630.30">
    <property type="match status" value="1"/>
</dbReference>
<keyword evidence="5" id="KW-0012">Acyltransferase</keyword>
<evidence type="ECO:0000313" key="9">
    <source>
        <dbReference type="Proteomes" id="UP000794436"/>
    </source>
</evidence>
<dbReference type="OrthoDB" id="438291at2759"/>
<dbReference type="Pfam" id="PF00696">
    <property type="entry name" value="AA_kinase"/>
    <property type="match status" value="1"/>
</dbReference>
<reference evidence="8" key="1">
    <citation type="submission" date="2019-03" db="EMBL/GenBank/DDBJ databases">
        <title>Long read genome sequence of the mycoparasitic Pythium oligandrum ATCC 38472 isolated from sugarbeet rhizosphere.</title>
        <authorList>
            <person name="Gaulin E."/>
        </authorList>
    </citation>
    <scope>NUCLEOTIDE SEQUENCE</scope>
    <source>
        <strain evidence="8">ATCC 38472_TT</strain>
    </source>
</reference>
<gene>
    <name evidence="8" type="ORF">Poli38472_003367</name>
</gene>
<proteinExistence type="inferred from homology"/>
<comment type="caution">
    <text evidence="8">The sequence shown here is derived from an EMBL/GenBank/DDBJ whole genome shotgun (WGS) entry which is preliminary data.</text>
</comment>
<dbReference type="InterPro" id="IPR001048">
    <property type="entry name" value="Asp/Glu/Uridylate_kinase"/>
</dbReference>
<dbReference type="AlphaFoldDB" id="A0A8K1C6H8"/>
<dbReference type="EMBL" id="SPLM01000144">
    <property type="protein sequence ID" value="TMW57442.1"/>
    <property type="molecule type" value="Genomic_DNA"/>
</dbReference>
<dbReference type="PANTHER" id="PTHR30602">
    <property type="entry name" value="AMINO-ACID ACETYLTRANSFERASE"/>
    <property type="match status" value="1"/>
</dbReference>
<dbReference type="EC" id="2.3.1.1" evidence="3"/>
<name>A0A8K1C6H8_PYTOL</name>
<dbReference type="PROSITE" id="PS51186">
    <property type="entry name" value="GNAT"/>
    <property type="match status" value="1"/>
</dbReference>
<keyword evidence="9" id="KW-1185">Reference proteome</keyword>
<comment type="similarity">
    <text evidence="2">Belongs to the acetyltransferase family. ArgA subfamily.</text>
</comment>
<dbReference type="Gene3D" id="3.40.1160.10">
    <property type="entry name" value="Acetylglutamate kinase-like"/>
    <property type="match status" value="1"/>
</dbReference>
<dbReference type="NCBIfam" id="NF003641">
    <property type="entry name" value="PRK05279.1"/>
    <property type="match status" value="1"/>
</dbReference>
<dbReference type="PANTHER" id="PTHR30602:SF12">
    <property type="entry name" value="AMINO-ACID ACETYLTRANSFERASE NAGS1, CHLOROPLASTIC-RELATED"/>
    <property type="match status" value="1"/>
</dbReference>
<dbReference type="InterPro" id="IPR000182">
    <property type="entry name" value="GNAT_dom"/>
</dbReference>
<feature type="domain" description="N-acetyltransferase" evidence="7">
    <location>
        <begin position="393"/>
        <end position="541"/>
    </location>
</feature>
<dbReference type="HAMAP" id="MF_01105">
    <property type="entry name" value="N_acetyl_glu_synth"/>
    <property type="match status" value="1"/>
</dbReference>
<dbReference type="SUPFAM" id="SSF55729">
    <property type="entry name" value="Acyl-CoA N-acyltransferases (Nat)"/>
    <property type="match status" value="1"/>
</dbReference>
<evidence type="ECO:0000256" key="5">
    <source>
        <dbReference type="ARBA" id="ARBA00023315"/>
    </source>
</evidence>
<evidence type="ECO:0000256" key="3">
    <source>
        <dbReference type="ARBA" id="ARBA00012697"/>
    </source>
</evidence>
<dbReference type="UniPathway" id="UPA00068">
    <property type="reaction ID" value="UER00106"/>
</dbReference>
<protein>
    <recommendedName>
        <fullName evidence="3">amino-acid N-acetyltransferase</fullName>
        <ecNumber evidence="3">2.3.1.1</ecNumber>
    </recommendedName>
</protein>
<evidence type="ECO:0000256" key="6">
    <source>
        <dbReference type="ARBA" id="ARBA00048372"/>
    </source>
</evidence>
<comment type="pathway">
    <text evidence="1">Amino-acid biosynthesis; L-arginine biosynthesis; N(2)-acetyl-L-ornithine from L-glutamate: step 1/4.</text>
</comment>
<keyword evidence="4" id="KW-0808">Transferase</keyword>
<evidence type="ECO:0000259" key="7">
    <source>
        <dbReference type="PROSITE" id="PS51186"/>
    </source>
</evidence>
<dbReference type="GO" id="GO:0004042">
    <property type="term" value="F:L-glutamate N-acetyltransferase activity"/>
    <property type="evidence" value="ECO:0007669"/>
    <property type="project" value="InterPro"/>
</dbReference>
<dbReference type="GO" id="GO:0005737">
    <property type="term" value="C:cytoplasm"/>
    <property type="evidence" value="ECO:0007669"/>
    <property type="project" value="InterPro"/>
</dbReference>
<evidence type="ECO:0000256" key="4">
    <source>
        <dbReference type="ARBA" id="ARBA00022679"/>
    </source>
</evidence>
<accession>A0A8K1C6H8</accession>
<dbReference type="Proteomes" id="UP000794436">
    <property type="component" value="Unassembled WGS sequence"/>
</dbReference>
<dbReference type="InterPro" id="IPR016181">
    <property type="entry name" value="Acyl_CoA_acyltransferase"/>
</dbReference>
<organism evidence="8 9">
    <name type="scientific">Pythium oligandrum</name>
    <name type="common">Mycoparasitic fungus</name>
    <dbReference type="NCBI Taxonomy" id="41045"/>
    <lineage>
        <taxon>Eukaryota</taxon>
        <taxon>Sar</taxon>
        <taxon>Stramenopiles</taxon>
        <taxon>Oomycota</taxon>
        <taxon>Peronosporomycetes</taxon>
        <taxon>Pythiales</taxon>
        <taxon>Pythiaceae</taxon>
        <taxon>Pythium</taxon>
    </lineage>
</organism>
<evidence type="ECO:0000313" key="8">
    <source>
        <dbReference type="EMBL" id="TMW57442.1"/>
    </source>
</evidence>
<evidence type="ECO:0000256" key="1">
    <source>
        <dbReference type="ARBA" id="ARBA00004925"/>
    </source>
</evidence>
<evidence type="ECO:0000256" key="2">
    <source>
        <dbReference type="ARBA" id="ARBA00009145"/>
    </source>
</evidence>
<comment type="catalytic activity">
    <reaction evidence="6">
        <text>L-glutamate + acetyl-CoA = N-acetyl-L-glutamate + CoA + H(+)</text>
        <dbReference type="Rhea" id="RHEA:24292"/>
        <dbReference type="ChEBI" id="CHEBI:15378"/>
        <dbReference type="ChEBI" id="CHEBI:29985"/>
        <dbReference type="ChEBI" id="CHEBI:44337"/>
        <dbReference type="ChEBI" id="CHEBI:57287"/>
        <dbReference type="ChEBI" id="CHEBI:57288"/>
        <dbReference type="EC" id="2.3.1.1"/>
    </reaction>
</comment>
<dbReference type="GO" id="GO:0006526">
    <property type="term" value="P:L-arginine biosynthetic process"/>
    <property type="evidence" value="ECO:0007669"/>
    <property type="project" value="UniProtKB-UniPathway"/>
</dbReference>
<sequence>MWRNHAVQQLRRATATTLSIARRSPVLFTACRAVANASAVPFLDSALMTKRQYHHSRVRFMPDSHDGNGTTTTFADFLPVVPPECLKVKSPSEVLKDARPGPSTFTEMFRMMSPYINFHRGTTMVIHIPGQLIDSTVFSTVMQDIALLNTFGVKLVLVAGSRPQLNQQLEMRQLSQRFDCGMRITGPEELKCAMDAAGSVRFQIESCLGRGIANTPGRSHAINVASGNYISAQPVGVRGGVDFKNTGEMRRLNAPKVREALDNGDIVLITSIASSASGEVFNCMSEQVASKCAVQLGSDKLIFLHEGEEMVDLRTNQTVQALVIEQAQQYVELARNDPDVSENFLYYLKQSIYACINGVKRSHMVSRHVDGGLLQELFTRDGEGLMISKHMYEGVRMAKTSDIVGIMRLIQPLLDDDILVSRNQEQIESNVNTFSVVERDGAIIACAALQPYEDNFAEIACVAVDPTYRSLGKGNALLGFLLRKARSMGVMKVFVMTTRTSHWFMERGFEEAKVSDLPKSKQAKIDLKRHSKVYVMDISCKRALDEKELLLHME</sequence>
<dbReference type="InterPro" id="IPR010167">
    <property type="entry name" value="NH2A_AcTrfase"/>
</dbReference>
<dbReference type="NCBIfam" id="TIGR01890">
    <property type="entry name" value="N-Ac-Glu-synth"/>
    <property type="match status" value="1"/>
</dbReference>
<dbReference type="Pfam" id="PF00583">
    <property type="entry name" value="Acetyltransf_1"/>
    <property type="match status" value="1"/>
</dbReference>
<dbReference type="CDD" id="cd04301">
    <property type="entry name" value="NAT_SF"/>
    <property type="match status" value="1"/>
</dbReference>
<dbReference type="InterPro" id="IPR036393">
    <property type="entry name" value="AceGlu_kinase-like_sf"/>
</dbReference>
<dbReference type="SUPFAM" id="SSF53633">
    <property type="entry name" value="Carbamate kinase-like"/>
    <property type="match status" value="1"/>
</dbReference>